<dbReference type="NCBIfam" id="TIGR00044">
    <property type="entry name" value="YggS family pyridoxal phosphate-dependent enzyme"/>
    <property type="match status" value="1"/>
</dbReference>
<evidence type="ECO:0000256" key="1">
    <source>
        <dbReference type="ARBA" id="ARBA00022898"/>
    </source>
</evidence>
<name>A0A494WGD3_9SPHN</name>
<feature type="modified residue" description="N6-(pyridoxal phosphate)lysine" evidence="2 3">
    <location>
        <position position="57"/>
    </location>
</feature>
<evidence type="ECO:0000259" key="5">
    <source>
        <dbReference type="Pfam" id="PF01168"/>
    </source>
</evidence>
<dbReference type="PIRSF" id="PIRSF004848">
    <property type="entry name" value="YBL036c_PLPDEIII"/>
    <property type="match status" value="1"/>
</dbReference>
<evidence type="ECO:0000256" key="4">
    <source>
        <dbReference type="RuleBase" id="RU004514"/>
    </source>
</evidence>
<dbReference type="CDD" id="cd00635">
    <property type="entry name" value="PLPDE_III_YBL036c_like"/>
    <property type="match status" value="1"/>
</dbReference>
<dbReference type="Proteomes" id="UP000279959">
    <property type="component" value="Chromosome"/>
</dbReference>
<dbReference type="GO" id="GO:0030170">
    <property type="term" value="F:pyridoxal phosphate binding"/>
    <property type="evidence" value="ECO:0007669"/>
    <property type="project" value="UniProtKB-UniRule"/>
</dbReference>
<keyword evidence="1 2" id="KW-0663">Pyridoxal phosphate</keyword>
<dbReference type="SUPFAM" id="SSF51419">
    <property type="entry name" value="PLP-binding barrel"/>
    <property type="match status" value="1"/>
</dbReference>
<protein>
    <recommendedName>
        <fullName evidence="2">Pyridoxal phosphate homeostasis protein</fullName>
        <shortName evidence="2">PLP homeostasis protein</shortName>
    </recommendedName>
</protein>
<reference evidence="6 7" key="1">
    <citation type="submission" date="2018-05" db="EMBL/GenBank/DDBJ databases">
        <title>Complete Genome Sequence of the Nonylphenol-Degrading Bacterium Sphingobium amiense DSM 16289T.</title>
        <authorList>
            <person name="Ootsuka M."/>
            <person name="Nishizawa T."/>
            <person name="Ohta H."/>
        </authorList>
    </citation>
    <scope>NUCLEOTIDE SEQUENCE [LARGE SCALE GENOMIC DNA]</scope>
    <source>
        <strain evidence="6 7">DSM 16289</strain>
    </source>
</reference>
<dbReference type="Pfam" id="PF01168">
    <property type="entry name" value="Ala_racemase_N"/>
    <property type="match status" value="1"/>
</dbReference>
<dbReference type="FunFam" id="3.20.20.10:FF:000018">
    <property type="entry name" value="Pyridoxal phosphate homeostasis protein"/>
    <property type="match status" value="1"/>
</dbReference>
<dbReference type="HAMAP" id="MF_02087">
    <property type="entry name" value="PLP_homeostasis"/>
    <property type="match status" value="1"/>
</dbReference>
<dbReference type="KEGG" id="sami:SAMIE_1035160"/>
<keyword evidence="7" id="KW-1185">Reference proteome</keyword>
<dbReference type="RefSeq" id="WP_066696473.1">
    <property type="nucleotide sequence ID" value="NZ_AP018664.1"/>
</dbReference>
<evidence type="ECO:0000256" key="2">
    <source>
        <dbReference type="HAMAP-Rule" id="MF_02087"/>
    </source>
</evidence>
<evidence type="ECO:0000313" key="6">
    <source>
        <dbReference type="EMBL" id="BBE00016.1"/>
    </source>
</evidence>
<gene>
    <name evidence="6" type="ORF">SAMIE_1035160</name>
</gene>
<accession>A0A494WGD3</accession>
<dbReference type="EMBL" id="AP018664">
    <property type="protein sequence ID" value="BBE00016.1"/>
    <property type="molecule type" value="Genomic_DNA"/>
</dbReference>
<proteinExistence type="inferred from homology"/>
<dbReference type="Gene3D" id="3.20.20.10">
    <property type="entry name" value="Alanine racemase"/>
    <property type="match status" value="1"/>
</dbReference>
<sequence length="271" mass="30071">MNTPSTIELLPEEIARFSSDPAIAFAANLKRVQERIAAACHRSGRSLDDVRLLPVTKTVPAHVLRLAYAAGIADFGENKLQEARDKRAILGDLPIRWSIIGHLQTNKVKYLVRFASEFHALDSLRLADELNRRLEAEGRDLDVFVQVNTSGEASKYGLHPDDLIPFVQRLSEYPRLKPRGLMTLAIFSADTERVRTCFRFLRDLRDRAVSIHSDLTELSMGMSGDFEVAIEEGANVVRVGQAIFGARPTSDGFYWPGLMLDSDASGSGSNT</sequence>
<evidence type="ECO:0000256" key="3">
    <source>
        <dbReference type="PIRSR" id="PIRSR004848-1"/>
    </source>
</evidence>
<comment type="function">
    <text evidence="2">Pyridoxal 5'-phosphate (PLP)-binding protein, which is involved in PLP homeostasis.</text>
</comment>
<dbReference type="PANTHER" id="PTHR10146:SF14">
    <property type="entry name" value="PYRIDOXAL PHOSPHATE HOMEOSTASIS PROTEIN"/>
    <property type="match status" value="1"/>
</dbReference>
<dbReference type="PANTHER" id="PTHR10146">
    <property type="entry name" value="PROLINE SYNTHETASE CO-TRANSCRIBED BACTERIAL HOMOLOG PROTEIN"/>
    <property type="match status" value="1"/>
</dbReference>
<dbReference type="AlphaFoldDB" id="A0A494WGD3"/>
<dbReference type="InterPro" id="IPR029066">
    <property type="entry name" value="PLP-binding_barrel"/>
</dbReference>
<dbReference type="InterPro" id="IPR011078">
    <property type="entry name" value="PyrdxlP_homeostasis"/>
</dbReference>
<dbReference type="InterPro" id="IPR001608">
    <property type="entry name" value="Ala_racemase_N"/>
</dbReference>
<feature type="domain" description="Alanine racemase N-terminal" evidence="5">
    <location>
        <begin position="29"/>
        <end position="248"/>
    </location>
</feature>
<organism evidence="6 7">
    <name type="scientific">Sphingobium amiense</name>
    <dbReference type="NCBI Taxonomy" id="135719"/>
    <lineage>
        <taxon>Bacteria</taxon>
        <taxon>Pseudomonadati</taxon>
        <taxon>Pseudomonadota</taxon>
        <taxon>Alphaproteobacteria</taxon>
        <taxon>Sphingomonadales</taxon>
        <taxon>Sphingomonadaceae</taxon>
        <taxon>Sphingobium</taxon>
    </lineage>
</organism>
<comment type="cofactor">
    <cofactor evidence="3">
        <name>pyridoxal 5'-phosphate</name>
        <dbReference type="ChEBI" id="CHEBI:597326"/>
    </cofactor>
</comment>
<evidence type="ECO:0000313" key="7">
    <source>
        <dbReference type="Proteomes" id="UP000279959"/>
    </source>
</evidence>
<comment type="similarity">
    <text evidence="2 4">Belongs to the pyridoxal phosphate-binding protein YggS/PROSC family.</text>
</comment>